<dbReference type="Proteomes" id="UP000250163">
    <property type="component" value="Chromosome MORIYA"/>
</dbReference>
<evidence type="ECO:0000313" key="1">
    <source>
        <dbReference type="EMBL" id="SQD77260.1"/>
    </source>
</evidence>
<sequence>MAKCFCSTRKKIISLILCLRFQLKDQEKECQLLLGLTDGKINVNRDSYGDYLGE</sequence>
<organism evidence="1 2">
    <name type="scientific">Moritella yayanosii</name>
    <dbReference type="NCBI Taxonomy" id="69539"/>
    <lineage>
        <taxon>Bacteria</taxon>
        <taxon>Pseudomonadati</taxon>
        <taxon>Pseudomonadota</taxon>
        <taxon>Gammaproteobacteria</taxon>
        <taxon>Alteromonadales</taxon>
        <taxon>Moritellaceae</taxon>
        <taxon>Moritella</taxon>
    </lineage>
</organism>
<dbReference type="AlphaFoldDB" id="A0A330LK72"/>
<protein>
    <submittedName>
        <fullName evidence="1">Uncharacterized protein</fullName>
    </submittedName>
</protein>
<reference evidence="2" key="1">
    <citation type="submission" date="2018-05" db="EMBL/GenBank/DDBJ databases">
        <authorList>
            <person name="Cea G.-C."/>
            <person name="William W."/>
        </authorList>
    </citation>
    <scope>NUCLEOTIDE SEQUENCE [LARGE SCALE GENOMIC DNA]</scope>
    <source>
        <strain evidence="2">DB21MT 5</strain>
    </source>
</reference>
<evidence type="ECO:0000313" key="2">
    <source>
        <dbReference type="Proteomes" id="UP000250163"/>
    </source>
</evidence>
<keyword evidence="2" id="KW-1185">Reference proteome</keyword>
<dbReference type="EMBL" id="LS483250">
    <property type="protein sequence ID" value="SQD77260.1"/>
    <property type="molecule type" value="Genomic_DNA"/>
</dbReference>
<proteinExistence type="predicted"/>
<name>A0A330LK72_9GAMM</name>
<gene>
    <name evidence="1" type="ORF">MORIYA_0782</name>
</gene>
<dbReference type="KEGG" id="mya:MORIYA_0782"/>
<accession>A0A330LK72</accession>